<feature type="signal peptide" evidence="1">
    <location>
        <begin position="1"/>
        <end position="29"/>
    </location>
</feature>
<reference evidence="2 3" key="1">
    <citation type="journal article" date="2014" name="Int. J. Syst. Evol. Microbiol.">
        <title>Description of Galbitalea soli gen. nov., sp. nov., and Frondihabitans sucicola sp. nov.</title>
        <authorList>
            <person name="Kim S.J."/>
            <person name="Lim J.M."/>
            <person name="Ahn J.H."/>
            <person name="Weon H.Y."/>
            <person name="Hamada M."/>
            <person name="Suzuki K."/>
            <person name="Ahn T.Y."/>
            <person name="Kwon S.W."/>
        </authorList>
    </citation>
    <scope>NUCLEOTIDE SEQUENCE [LARGE SCALE GENOMIC DNA]</scope>
    <source>
        <strain evidence="2 3">NBRC 108727</strain>
    </source>
</reference>
<evidence type="ECO:0000256" key="1">
    <source>
        <dbReference type="SAM" id="SignalP"/>
    </source>
</evidence>
<evidence type="ECO:0008006" key="4">
    <source>
        <dbReference type="Google" id="ProtNLM"/>
    </source>
</evidence>
<dbReference type="AlphaFoldDB" id="A0A7C9PN99"/>
<proteinExistence type="predicted"/>
<name>A0A7C9PN99_9MICO</name>
<comment type="caution">
    <text evidence="2">The sequence shown here is derived from an EMBL/GenBank/DDBJ whole genome shotgun (WGS) entry which is preliminary data.</text>
</comment>
<evidence type="ECO:0000313" key="2">
    <source>
        <dbReference type="EMBL" id="NEM91387.1"/>
    </source>
</evidence>
<accession>A0A7C9PN99</accession>
<keyword evidence="3" id="KW-1185">Reference proteome</keyword>
<sequence length="112" mass="12243">MKRKAVLFGISSLVIAASLALVGASAAQASWTYAYRWGYDDCSSYGTYTHMTSTNKGKLAHQISDGVAGYVETDYNNGSTYMKRSTYGPSRYADWGTIGYDTTPMTQESWGC</sequence>
<evidence type="ECO:0000313" key="3">
    <source>
        <dbReference type="Proteomes" id="UP000479756"/>
    </source>
</evidence>
<feature type="chain" id="PRO_5028838764" description="Lactococcin 972 family bacteriocin" evidence="1">
    <location>
        <begin position="30"/>
        <end position="112"/>
    </location>
</feature>
<gene>
    <name evidence="2" type="ORF">G3T37_08450</name>
</gene>
<organism evidence="2 3">
    <name type="scientific">Galbitalea soli</name>
    <dbReference type="NCBI Taxonomy" id="1268042"/>
    <lineage>
        <taxon>Bacteria</taxon>
        <taxon>Bacillati</taxon>
        <taxon>Actinomycetota</taxon>
        <taxon>Actinomycetes</taxon>
        <taxon>Micrococcales</taxon>
        <taxon>Microbacteriaceae</taxon>
        <taxon>Galbitalea</taxon>
    </lineage>
</organism>
<dbReference type="Proteomes" id="UP000479756">
    <property type="component" value="Unassembled WGS sequence"/>
</dbReference>
<keyword evidence="1" id="KW-0732">Signal</keyword>
<dbReference type="RefSeq" id="WP_163473067.1">
    <property type="nucleotide sequence ID" value="NZ_JAAGWZ010000002.1"/>
</dbReference>
<dbReference type="EMBL" id="JAAGWZ010000002">
    <property type="protein sequence ID" value="NEM91387.1"/>
    <property type="molecule type" value="Genomic_DNA"/>
</dbReference>
<protein>
    <recommendedName>
        <fullName evidence="4">Lactococcin 972 family bacteriocin</fullName>
    </recommendedName>
</protein>